<dbReference type="Gene3D" id="2.60.120.560">
    <property type="entry name" value="Exo-inulinase, domain 1"/>
    <property type="match status" value="1"/>
</dbReference>
<dbReference type="Gene3D" id="3.40.50.450">
    <property type="match status" value="1"/>
</dbReference>
<protein>
    <recommendedName>
        <fullName evidence="3">Nucleoside 2-deoxyribosyltransferase</fullName>
    </recommendedName>
</protein>
<reference evidence="1 2" key="1">
    <citation type="journal article" date="2018" name="BMC Genomics">
        <title>Whole genome sequencing and function prediction of 133 gut anaerobes isolated from chicken caecum in pure cultures.</title>
        <authorList>
            <person name="Medvecky M."/>
            <person name="Cejkova D."/>
            <person name="Polansky O."/>
            <person name="Karasova D."/>
            <person name="Kubasova T."/>
            <person name="Cizek A."/>
            <person name="Rychlik I."/>
        </authorList>
    </citation>
    <scope>NUCLEOTIDE SEQUENCE [LARGE SCALE GENOMIC DNA]</scope>
    <source>
        <strain evidence="1 2">An13</strain>
    </source>
</reference>
<name>A0A1Y4T3G8_9FIRM</name>
<dbReference type="RefSeq" id="WP_087357280.1">
    <property type="nucleotide sequence ID" value="NZ_NFLJ01000006.1"/>
</dbReference>
<accession>A0A1Y4T3G8</accession>
<evidence type="ECO:0000313" key="2">
    <source>
        <dbReference type="Proteomes" id="UP000195305"/>
    </source>
</evidence>
<organism evidence="1 2">
    <name type="scientific">Massilimicrobiota timonensis</name>
    <dbReference type="NCBI Taxonomy" id="1776392"/>
    <lineage>
        <taxon>Bacteria</taxon>
        <taxon>Bacillati</taxon>
        <taxon>Bacillota</taxon>
        <taxon>Erysipelotrichia</taxon>
        <taxon>Erysipelotrichales</taxon>
        <taxon>Erysipelotrichaceae</taxon>
        <taxon>Massilimicrobiota</taxon>
    </lineage>
</organism>
<dbReference type="EMBL" id="NFLJ01000006">
    <property type="protein sequence ID" value="OUQ35732.1"/>
    <property type="molecule type" value="Genomic_DNA"/>
</dbReference>
<sequence length="315" mass="35846">MKEWLSIQGEFKKENNAIKFIGGDAPYKDIQTNEMKDGSKYGILLFDENFFNGTIEMTLEFDDLCEGDEAEIIYNYTGDTNFSCVGIANTFFKFEYKNFNGNWNLNKCVGQTTLEKCKKYLLKAEIIGSILTLFVNNIKIFSTYLKDPQNRTQVGIWARSKSSITIHDYKAITEKPKAFVVMQFGENYNDLYQDVIKDVCEKNGYSVYRADEGSGTGLILNDIVSAIKNSALVIADITPDNPNVFYEVGFAHALNKPTILLNEKSQREKLPFDISGFRTIFYDNSIGGKKLVEKKLTQFIQNINLNIPSGYFTEK</sequence>
<keyword evidence="2" id="KW-1185">Reference proteome</keyword>
<dbReference type="OrthoDB" id="9815193at2"/>
<dbReference type="AlphaFoldDB" id="A0A1Y4T3G8"/>
<proteinExistence type="predicted"/>
<dbReference type="SUPFAM" id="SSF52309">
    <property type="entry name" value="N-(deoxy)ribosyltransferase-like"/>
    <property type="match status" value="1"/>
</dbReference>
<evidence type="ECO:0000313" key="1">
    <source>
        <dbReference type="EMBL" id="OUQ35732.1"/>
    </source>
</evidence>
<dbReference type="Proteomes" id="UP000195305">
    <property type="component" value="Unassembled WGS sequence"/>
</dbReference>
<comment type="caution">
    <text evidence="1">The sequence shown here is derived from an EMBL/GenBank/DDBJ whole genome shotgun (WGS) entry which is preliminary data.</text>
</comment>
<evidence type="ECO:0008006" key="3">
    <source>
        <dbReference type="Google" id="ProtNLM"/>
    </source>
</evidence>
<gene>
    <name evidence="1" type="ORF">B5E75_02815</name>
</gene>